<reference evidence="1 2" key="1">
    <citation type="submission" date="2019-08" db="EMBL/GenBank/DDBJ databases">
        <title>A chromosome-level genome assembly, high-density linkage maps, and genome scans reveal the genomic architecture of hybrid incompatibilities underlying speciation via character displacement in darters (Percidae: Etheostominae).</title>
        <authorList>
            <person name="Moran R.L."/>
            <person name="Catchen J.M."/>
            <person name="Fuller R.C."/>
        </authorList>
    </citation>
    <scope>NUCLEOTIDE SEQUENCE [LARGE SCALE GENOMIC DNA]</scope>
    <source>
        <strain evidence="1">EspeVRDwgs_2016</strain>
        <tissue evidence="1">Muscle</tissue>
    </source>
</reference>
<sequence>MVVAVAVTLVSTPLHPATLYSALLRPATSCHALLCPVVPCYTLLHPGVRADCSQLAQSHLPQGTDNTHPFLDKTQESLGKDVTKAVQKAWKSGNRLGVCGENIAFLVQHNTKLWFLALWQKAASWHNTCNFTTASVQLHSDAMLTSFR</sequence>
<gene>
    <name evidence="1" type="ORF">FQN60_015254</name>
</gene>
<evidence type="ECO:0000313" key="1">
    <source>
        <dbReference type="EMBL" id="KAA8584046.1"/>
    </source>
</evidence>
<accession>A0A5J5CTQ6</accession>
<name>A0A5J5CTQ6_9PERO</name>
<evidence type="ECO:0000313" key="2">
    <source>
        <dbReference type="Proteomes" id="UP000327493"/>
    </source>
</evidence>
<protein>
    <submittedName>
        <fullName evidence="1">Uncharacterized protein</fullName>
    </submittedName>
</protein>
<dbReference type="AlphaFoldDB" id="A0A5J5CTQ6"/>
<keyword evidence="2" id="KW-1185">Reference proteome</keyword>
<dbReference type="Proteomes" id="UP000327493">
    <property type="component" value="Chromosome 17"/>
</dbReference>
<organism evidence="1 2">
    <name type="scientific">Etheostoma spectabile</name>
    <name type="common">orangethroat darter</name>
    <dbReference type="NCBI Taxonomy" id="54343"/>
    <lineage>
        <taxon>Eukaryota</taxon>
        <taxon>Metazoa</taxon>
        <taxon>Chordata</taxon>
        <taxon>Craniata</taxon>
        <taxon>Vertebrata</taxon>
        <taxon>Euteleostomi</taxon>
        <taxon>Actinopterygii</taxon>
        <taxon>Neopterygii</taxon>
        <taxon>Teleostei</taxon>
        <taxon>Neoteleostei</taxon>
        <taxon>Acanthomorphata</taxon>
        <taxon>Eupercaria</taxon>
        <taxon>Perciformes</taxon>
        <taxon>Percoidei</taxon>
        <taxon>Percidae</taxon>
        <taxon>Etheostomatinae</taxon>
        <taxon>Etheostoma</taxon>
    </lineage>
</organism>
<comment type="caution">
    <text evidence="1">The sequence shown here is derived from an EMBL/GenBank/DDBJ whole genome shotgun (WGS) entry which is preliminary data.</text>
</comment>
<dbReference type="EMBL" id="VOFY01000017">
    <property type="protein sequence ID" value="KAA8584046.1"/>
    <property type="molecule type" value="Genomic_DNA"/>
</dbReference>
<proteinExistence type="predicted"/>